<feature type="compositionally biased region" description="Pro residues" evidence="2">
    <location>
        <begin position="309"/>
        <end position="325"/>
    </location>
</feature>
<feature type="compositionally biased region" description="Pro residues" evidence="2">
    <location>
        <begin position="352"/>
        <end position="362"/>
    </location>
</feature>
<keyword evidence="4" id="KW-1185">Reference proteome</keyword>
<sequence length="705" mass="76184">MVAGRVKAAMGFQRSPATPKPGAAASSTSTSSSRKAPAPLQLPGSAAAAGQPETPRRRSSGSPAAPPGSGSKGGGGPFSRYFPRSSAQVQPARAAGPPEPPPGPGPAAVADLARLVEELRERESRLRTELLEHKILKETVAIVPFLETELAAKSSDLGRCRDALTRLQDENARLRAELDDAVAAARTSQQRVVELEKEVADVKRRRRRDPDPEPDHDDCSSSVSRYNAARNAVVPGLSIVPPPAPPPPPPPPPPMPAPHKFRSSYFSGSSRASPANSSSSSSSSAPSTPTYSSDTAASRSRVPELSKLPPIPAPPPPPPPPPPSMPARGRRSASSSPSTSSSSSGGGGGAGPPAPLPPPPPAAKRSSKASSPATSATAPAPAPCVRRVPEVVEFYHSLMRRDSRSRDGGAAGDAGSGGGAAAARDMIGEIENRSSHLLAIKSDVERQGDFIRFLIKEVQGAAFVDIEDVVTFVKWLDVELSRLVDERAVLKHFDWPEGKADALREAAFGYRDLKKIESEASSFCDDPRQPCSSALKKMQALFEKLEHGVYSLVRVRDGAMSRYRGYQIPWEWMQDTGIVSQLYRYRTYFLKHKWHFDDKLSLNMQMKLQSVKLAMKYLRRVSSELEAIQVGPDEEELVLQVVRFAFRVHQVTTPLTHPYHTLQFAGGFDGDTMRAFQELKEKASTFQQRESQNQHLQQQRLTGRS</sequence>
<dbReference type="EMBL" id="CAJGYO010000017">
    <property type="protein sequence ID" value="CAD6332790.1"/>
    <property type="molecule type" value="Genomic_DNA"/>
</dbReference>
<evidence type="ECO:0000313" key="3">
    <source>
        <dbReference type="EMBL" id="CAD6332790.1"/>
    </source>
</evidence>
<feature type="compositionally biased region" description="Pro residues" evidence="2">
    <location>
        <begin position="240"/>
        <end position="257"/>
    </location>
</feature>
<comment type="caution">
    <text evidence="3">The sequence shown here is derived from an EMBL/GenBank/DDBJ whole genome shotgun (WGS) entry which is preliminary data.</text>
</comment>
<feature type="region of interest" description="Disordered" evidence="2">
    <location>
        <begin position="185"/>
        <end position="382"/>
    </location>
</feature>
<keyword evidence="1" id="KW-0175">Coiled coil</keyword>
<evidence type="ECO:0000256" key="2">
    <source>
        <dbReference type="SAM" id="MobiDB-lite"/>
    </source>
</evidence>
<reference evidence="3" key="1">
    <citation type="submission" date="2020-10" db="EMBL/GenBank/DDBJ databases">
        <authorList>
            <person name="Han B."/>
            <person name="Lu T."/>
            <person name="Zhao Q."/>
            <person name="Huang X."/>
            <person name="Zhao Y."/>
        </authorList>
    </citation>
    <scope>NUCLEOTIDE SEQUENCE</scope>
</reference>
<protein>
    <recommendedName>
        <fullName evidence="5">Protein CHUP1, chloroplastic</fullName>
    </recommendedName>
</protein>
<feature type="region of interest" description="Disordered" evidence="2">
    <location>
        <begin position="1"/>
        <end position="108"/>
    </location>
</feature>
<dbReference type="OrthoDB" id="1922539at2759"/>
<dbReference type="PANTHER" id="PTHR31342">
    <property type="entry name" value="PROTEIN CHUP1, CHLOROPLASTIC"/>
    <property type="match status" value="1"/>
</dbReference>
<feature type="region of interest" description="Disordered" evidence="2">
    <location>
        <begin position="402"/>
        <end position="421"/>
    </location>
</feature>
<proteinExistence type="predicted"/>
<dbReference type="Proteomes" id="UP000604825">
    <property type="component" value="Unassembled WGS sequence"/>
</dbReference>
<dbReference type="AlphaFoldDB" id="A0A811RUL4"/>
<evidence type="ECO:0000313" key="4">
    <source>
        <dbReference type="Proteomes" id="UP000604825"/>
    </source>
</evidence>
<dbReference type="GO" id="GO:0072699">
    <property type="term" value="P:protein localization to cortical microtubule cytoskeleton"/>
    <property type="evidence" value="ECO:0007669"/>
    <property type="project" value="TreeGrafter"/>
</dbReference>
<accession>A0A811RUL4</accession>
<dbReference type="PANTHER" id="PTHR31342:SF37">
    <property type="entry name" value="PROTEIN CHUP1, CHLOROPLASTIC"/>
    <property type="match status" value="1"/>
</dbReference>
<feature type="compositionally biased region" description="Low complexity" evidence="2">
    <location>
        <begin position="332"/>
        <end position="343"/>
    </location>
</feature>
<feature type="compositionally biased region" description="Gly residues" evidence="2">
    <location>
        <begin position="409"/>
        <end position="420"/>
    </location>
</feature>
<feature type="compositionally biased region" description="Low complexity" evidence="2">
    <location>
        <begin position="368"/>
        <end position="382"/>
    </location>
</feature>
<feature type="compositionally biased region" description="Low complexity" evidence="2">
    <location>
        <begin position="263"/>
        <end position="298"/>
    </location>
</feature>
<feature type="compositionally biased region" description="Basic and acidic residues" evidence="2">
    <location>
        <begin position="193"/>
        <end position="219"/>
    </location>
</feature>
<evidence type="ECO:0008006" key="5">
    <source>
        <dbReference type="Google" id="ProtNLM"/>
    </source>
</evidence>
<feature type="compositionally biased region" description="Low complexity" evidence="2">
    <location>
        <begin position="15"/>
        <end position="39"/>
    </location>
</feature>
<name>A0A811RUL4_9POAL</name>
<dbReference type="GO" id="GO:0055028">
    <property type="term" value="C:cortical microtubule"/>
    <property type="evidence" value="ECO:0007669"/>
    <property type="project" value="TreeGrafter"/>
</dbReference>
<dbReference type="InterPro" id="IPR040265">
    <property type="entry name" value="CHUP1/IPGA1-like"/>
</dbReference>
<gene>
    <name evidence="3" type="ORF">NCGR_LOCUS56888</name>
</gene>
<feature type="compositionally biased region" description="Low complexity" evidence="2">
    <location>
        <begin position="60"/>
        <end position="69"/>
    </location>
</feature>
<organism evidence="3 4">
    <name type="scientific">Miscanthus lutarioriparius</name>
    <dbReference type="NCBI Taxonomy" id="422564"/>
    <lineage>
        <taxon>Eukaryota</taxon>
        <taxon>Viridiplantae</taxon>
        <taxon>Streptophyta</taxon>
        <taxon>Embryophyta</taxon>
        <taxon>Tracheophyta</taxon>
        <taxon>Spermatophyta</taxon>
        <taxon>Magnoliopsida</taxon>
        <taxon>Liliopsida</taxon>
        <taxon>Poales</taxon>
        <taxon>Poaceae</taxon>
        <taxon>PACMAD clade</taxon>
        <taxon>Panicoideae</taxon>
        <taxon>Andropogonodae</taxon>
        <taxon>Andropogoneae</taxon>
        <taxon>Saccharinae</taxon>
        <taxon>Miscanthus</taxon>
    </lineage>
</organism>
<evidence type="ECO:0000256" key="1">
    <source>
        <dbReference type="ARBA" id="ARBA00023054"/>
    </source>
</evidence>